<evidence type="ECO:0000313" key="8">
    <source>
        <dbReference type="EMBL" id="PHT66098.1"/>
    </source>
</evidence>
<dbReference type="InterPro" id="IPR047151">
    <property type="entry name" value="RNZ2-like"/>
</dbReference>
<proteinExistence type="predicted"/>
<evidence type="ECO:0000256" key="5">
    <source>
        <dbReference type="ARBA" id="ARBA00022759"/>
    </source>
</evidence>
<evidence type="ECO:0000256" key="3">
    <source>
        <dbReference type="ARBA" id="ARBA00022722"/>
    </source>
</evidence>
<dbReference type="EMBL" id="AYRZ02000012">
    <property type="protein sequence ID" value="PHT66098.1"/>
    <property type="molecule type" value="Genomic_DNA"/>
</dbReference>
<comment type="caution">
    <text evidence="8">The sequence shown here is derived from an EMBL/GenBank/DDBJ whole genome shotgun (WGS) entry which is preliminary data.</text>
</comment>
<dbReference type="Gramene" id="PHT66098">
    <property type="protein sequence ID" value="PHT66098"/>
    <property type="gene ID" value="T459_30523"/>
</dbReference>
<dbReference type="GO" id="GO:0046872">
    <property type="term" value="F:metal ion binding"/>
    <property type="evidence" value="ECO:0007669"/>
    <property type="project" value="UniProtKB-KW"/>
</dbReference>
<protein>
    <submittedName>
        <fullName evidence="8">Uncharacterized protein</fullName>
    </submittedName>
</protein>
<evidence type="ECO:0000256" key="4">
    <source>
        <dbReference type="ARBA" id="ARBA00022723"/>
    </source>
</evidence>
<accession>A0A2G2Y8M6</accession>
<reference evidence="8 9" key="2">
    <citation type="journal article" date="2017" name="Genome Biol.">
        <title>New reference genome sequences of hot pepper reveal the massive evolution of plant disease-resistance genes by retroduplication.</title>
        <authorList>
            <person name="Kim S."/>
            <person name="Park J."/>
            <person name="Yeom S.I."/>
            <person name="Kim Y.M."/>
            <person name="Seo E."/>
            <person name="Kim K.T."/>
            <person name="Kim M.S."/>
            <person name="Lee J.M."/>
            <person name="Cheong K."/>
            <person name="Shin H.S."/>
            <person name="Kim S.B."/>
            <person name="Han K."/>
            <person name="Lee J."/>
            <person name="Park M."/>
            <person name="Lee H.A."/>
            <person name="Lee H.Y."/>
            <person name="Lee Y."/>
            <person name="Oh S."/>
            <person name="Lee J.H."/>
            <person name="Choi E."/>
            <person name="Choi E."/>
            <person name="Lee S.E."/>
            <person name="Jeon J."/>
            <person name="Kim H."/>
            <person name="Choi G."/>
            <person name="Song H."/>
            <person name="Lee J."/>
            <person name="Lee S.C."/>
            <person name="Kwon J.K."/>
            <person name="Lee H.Y."/>
            <person name="Koo N."/>
            <person name="Hong Y."/>
            <person name="Kim R.W."/>
            <person name="Kang W.H."/>
            <person name="Huh J.H."/>
            <person name="Kang B.C."/>
            <person name="Yang T.J."/>
            <person name="Lee Y.H."/>
            <person name="Bennetzen J.L."/>
            <person name="Choi D."/>
        </authorList>
    </citation>
    <scope>NUCLEOTIDE SEQUENCE [LARGE SCALE GENOMIC DNA]</scope>
    <source>
        <strain evidence="9">cv. CM334</strain>
    </source>
</reference>
<keyword evidence="2" id="KW-0819">tRNA processing</keyword>
<dbReference type="AlphaFoldDB" id="A0A2G2Y8M6"/>
<dbReference type="PANTHER" id="PTHR12553:SF64">
    <property type="entry name" value="RIBONUCLEASE Z"/>
    <property type="match status" value="1"/>
</dbReference>
<evidence type="ECO:0000256" key="1">
    <source>
        <dbReference type="ARBA" id="ARBA00001947"/>
    </source>
</evidence>
<evidence type="ECO:0000256" key="6">
    <source>
        <dbReference type="ARBA" id="ARBA00022801"/>
    </source>
</evidence>
<evidence type="ECO:0000313" key="9">
    <source>
        <dbReference type="Proteomes" id="UP000222542"/>
    </source>
</evidence>
<organism evidence="8 9">
    <name type="scientific">Capsicum annuum</name>
    <name type="common">Capsicum pepper</name>
    <dbReference type="NCBI Taxonomy" id="4072"/>
    <lineage>
        <taxon>Eukaryota</taxon>
        <taxon>Viridiplantae</taxon>
        <taxon>Streptophyta</taxon>
        <taxon>Embryophyta</taxon>
        <taxon>Tracheophyta</taxon>
        <taxon>Spermatophyta</taxon>
        <taxon>Magnoliopsida</taxon>
        <taxon>eudicotyledons</taxon>
        <taxon>Gunneridae</taxon>
        <taxon>Pentapetalae</taxon>
        <taxon>asterids</taxon>
        <taxon>lamiids</taxon>
        <taxon>Solanales</taxon>
        <taxon>Solanaceae</taxon>
        <taxon>Solanoideae</taxon>
        <taxon>Capsiceae</taxon>
        <taxon>Capsicum</taxon>
    </lineage>
</organism>
<dbReference type="STRING" id="4072.A0A2G2Y8M6"/>
<keyword evidence="6" id="KW-0378">Hydrolase</keyword>
<name>A0A2G2Y8M6_CAPAN</name>
<dbReference type="Proteomes" id="UP000222542">
    <property type="component" value="Unassembled WGS sequence"/>
</dbReference>
<reference evidence="8 9" key="1">
    <citation type="journal article" date="2014" name="Nat. Genet.">
        <title>Genome sequence of the hot pepper provides insights into the evolution of pungency in Capsicum species.</title>
        <authorList>
            <person name="Kim S."/>
            <person name="Park M."/>
            <person name="Yeom S.I."/>
            <person name="Kim Y.M."/>
            <person name="Lee J.M."/>
            <person name="Lee H.A."/>
            <person name="Seo E."/>
            <person name="Choi J."/>
            <person name="Cheong K."/>
            <person name="Kim K.T."/>
            <person name="Jung K."/>
            <person name="Lee G.W."/>
            <person name="Oh S.K."/>
            <person name="Bae C."/>
            <person name="Kim S.B."/>
            <person name="Lee H.Y."/>
            <person name="Kim S.Y."/>
            <person name="Kim M.S."/>
            <person name="Kang B.C."/>
            <person name="Jo Y.D."/>
            <person name="Yang H.B."/>
            <person name="Jeong H.J."/>
            <person name="Kang W.H."/>
            <person name="Kwon J.K."/>
            <person name="Shin C."/>
            <person name="Lim J.Y."/>
            <person name="Park J.H."/>
            <person name="Huh J.H."/>
            <person name="Kim J.S."/>
            <person name="Kim B.D."/>
            <person name="Cohen O."/>
            <person name="Paran I."/>
            <person name="Suh M.C."/>
            <person name="Lee S.B."/>
            <person name="Kim Y.K."/>
            <person name="Shin Y."/>
            <person name="Noh S.J."/>
            <person name="Park J."/>
            <person name="Seo Y.S."/>
            <person name="Kwon S.Y."/>
            <person name="Kim H.A."/>
            <person name="Park J.M."/>
            <person name="Kim H.J."/>
            <person name="Choi S.B."/>
            <person name="Bosland P.W."/>
            <person name="Reeves G."/>
            <person name="Jo S.H."/>
            <person name="Lee B.W."/>
            <person name="Cho H.T."/>
            <person name="Choi H.S."/>
            <person name="Lee M.S."/>
            <person name="Yu Y."/>
            <person name="Do Choi Y."/>
            <person name="Park B.S."/>
            <person name="van Deynze A."/>
            <person name="Ashrafi H."/>
            <person name="Hill T."/>
            <person name="Kim W.T."/>
            <person name="Pai H.S."/>
            <person name="Ahn H.K."/>
            <person name="Yeam I."/>
            <person name="Giovannoni J.J."/>
            <person name="Rose J.K."/>
            <person name="Sorensen I."/>
            <person name="Lee S.J."/>
            <person name="Kim R.W."/>
            <person name="Choi I.Y."/>
            <person name="Choi B.S."/>
            <person name="Lim J.S."/>
            <person name="Lee Y.H."/>
            <person name="Choi D."/>
        </authorList>
    </citation>
    <scope>NUCLEOTIDE SEQUENCE [LARGE SCALE GENOMIC DNA]</scope>
    <source>
        <strain evidence="9">cv. CM334</strain>
    </source>
</reference>
<keyword evidence="9" id="KW-1185">Reference proteome</keyword>
<keyword evidence="7" id="KW-0862">Zinc</keyword>
<keyword evidence="5" id="KW-0255">Endonuclease</keyword>
<evidence type="ECO:0000256" key="2">
    <source>
        <dbReference type="ARBA" id="ARBA00022694"/>
    </source>
</evidence>
<gene>
    <name evidence="8" type="ORF">T459_30523</name>
</gene>
<keyword evidence="3" id="KW-0540">Nuclease</keyword>
<dbReference type="PANTHER" id="PTHR12553">
    <property type="entry name" value="ZINC PHOSPHODIESTERASE ELAC PROTEIN 2"/>
    <property type="match status" value="1"/>
</dbReference>
<dbReference type="GO" id="GO:0042781">
    <property type="term" value="F:3'-tRNA processing endoribonuclease activity"/>
    <property type="evidence" value="ECO:0007669"/>
    <property type="project" value="InterPro"/>
</dbReference>
<keyword evidence="4" id="KW-0479">Metal-binding</keyword>
<evidence type="ECO:0000256" key="7">
    <source>
        <dbReference type="ARBA" id="ARBA00022833"/>
    </source>
</evidence>
<comment type="cofactor">
    <cofactor evidence="1">
        <name>Zn(2+)</name>
        <dbReference type="ChEBI" id="CHEBI:29105"/>
    </cofactor>
</comment>
<sequence length="194" mass="21163">MGKEGMSVNVWGSPDLYLLVDAMKSLISDGAMGCICSVLRNGSKEVASASSRIFDRIFSSINDQVVKISVVLMPPRCLNVCGSMKDGSSEPNTLLWFIFVSCRRSKGSFIKAVALGVEPGPKYYQLQSGNSEESDHQNITVHPCDVMEPSIPGPIVLLVDCPTLSHLEELLSLQSLTPCYSRIHQNNLLKCPKT</sequence>